<organism evidence="3 4">
    <name type="scientific">Amblyomma americanum</name>
    <name type="common">Lone star tick</name>
    <dbReference type="NCBI Taxonomy" id="6943"/>
    <lineage>
        <taxon>Eukaryota</taxon>
        <taxon>Metazoa</taxon>
        <taxon>Ecdysozoa</taxon>
        <taxon>Arthropoda</taxon>
        <taxon>Chelicerata</taxon>
        <taxon>Arachnida</taxon>
        <taxon>Acari</taxon>
        <taxon>Parasitiformes</taxon>
        <taxon>Ixodida</taxon>
        <taxon>Ixodoidea</taxon>
        <taxon>Ixodidae</taxon>
        <taxon>Amblyomminae</taxon>
        <taxon>Amblyomma</taxon>
    </lineage>
</organism>
<dbReference type="Gene3D" id="3.30.160.60">
    <property type="entry name" value="Classic Zinc Finger"/>
    <property type="match status" value="1"/>
</dbReference>
<gene>
    <name evidence="3" type="ORF">V5799_012952</name>
</gene>
<dbReference type="Proteomes" id="UP001321473">
    <property type="component" value="Unassembled WGS sequence"/>
</dbReference>
<protein>
    <recommendedName>
        <fullName evidence="2">C2H2-type domain-containing protein</fullName>
    </recommendedName>
</protein>
<sequence length="342" mass="36533">MKSEKHRQKACVGDDISVATRRTVAETIEGSASGLAFGPLQALLRKARPYSFCELCKVALNSESAMDIHNKGKKHMQKLKNEGYRRLIMLGNEREAEAKASSAGPGSVEGASSSSTGPWDPSEVPSSSTSLSPPQGAESTSSPVWIPPVVTSSSSIKKTKAPPSSTPLKPPQGAESASSPVWIPPVVTSSSSIMKTKAPPSSTPLNPPQGAESASSPAWNPPVVTSSSSIKKTKSGPESTPPPVWMPSKRQQDMDTPMQHRGIDLSCGPCGIVLFKSLEYKLEHISTTAHQHKESEVAGRQRPSSDAPRSRMGLTISEFQRLQGPGISRRGWSRTDDEKDEE</sequence>
<feature type="domain" description="C2H2-type" evidence="2">
    <location>
        <begin position="52"/>
        <end position="75"/>
    </location>
</feature>
<dbReference type="Pfam" id="PF12874">
    <property type="entry name" value="zf-met"/>
    <property type="match status" value="1"/>
</dbReference>
<keyword evidence="4" id="KW-1185">Reference proteome</keyword>
<dbReference type="InterPro" id="IPR013087">
    <property type="entry name" value="Znf_C2H2_type"/>
</dbReference>
<evidence type="ECO:0000256" key="1">
    <source>
        <dbReference type="SAM" id="MobiDB-lite"/>
    </source>
</evidence>
<proteinExistence type="predicted"/>
<evidence type="ECO:0000259" key="2">
    <source>
        <dbReference type="Pfam" id="PF12874"/>
    </source>
</evidence>
<dbReference type="AlphaFoldDB" id="A0AAQ4E7D7"/>
<evidence type="ECO:0000313" key="3">
    <source>
        <dbReference type="EMBL" id="KAK8770580.1"/>
    </source>
</evidence>
<feature type="region of interest" description="Disordered" evidence="1">
    <location>
        <begin position="95"/>
        <end position="260"/>
    </location>
</feature>
<dbReference type="EMBL" id="JARKHS020020887">
    <property type="protein sequence ID" value="KAK8770580.1"/>
    <property type="molecule type" value="Genomic_DNA"/>
</dbReference>
<dbReference type="InterPro" id="IPR036236">
    <property type="entry name" value="Znf_C2H2_sf"/>
</dbReference>
<comment type="caution">
    <text evidence="3">The sequence shown here is derived from an EMBL/GenBank/DDBJ whole genome shotgun (WGS) entry which is preliminary data.</text>
</comment>
<dbReference type="SUPFAM" id="SSF57667">
    <property type="entry name" value="beta-beta-alpha zinc fingers"/>
    <property type="match status" value="1"/>
</dbReference>
<reference evidence="3 4" key="1">
    <citation type="journal article" date="2023" name="Arcadia Sci">
        <title>De novo assembly of a long-read Amblyomma americanum tick genome.</title>
        <authorList>
            <person name="Chou S."/>
            <person name="Poskanzer K.E."/>
            <person name="Rollins M."/>
            <person name="Thuy-Boun P.S."/>
        </authorList>
    </citation>
    <scope>NUCLEOTIDE SEQUENCE [LARGE SCALE GENOMIC DNA]</scope>
    <source>
        <strain evidence="3">F_SG_1</strain>
        <tissue evidence="3">Salivary glands</tissue>
    </source>
</reference>
<feature type="region of interest" description="Disordered" evidence="1">
    <location>
        <begin position="289"/>
        <end position="342"/>
    </location>
</feature>
<evidence type="ECO:0000313" key="4">
    <source>
        <dbReference type="Proteomes" id="UP001321473"/>
    </source>
</evidence>
<accession>A0AAQ4E7D7</accession>
<feature type="compositionally biased region" description="Polar residues" evidence="1">
    <location>
        <begin position="187"/>
        <end position="200"/>
    </location>
</feature>
<feature type="compositionally biased region" description="Low complexity" evidence="1">
    <location>
        <begin position="121"/>
        <end position="163"/>
    </location>
</feature>
<name>A0AAQ4E7D7_AMBAM</name>
<feature type="compositionally biased region" description="Basic and acidic residues" evidence="1">
    <location>
        <begin position="333"/>
        <end position="342"/>
    </location>
</feature>